<protein>
    <submittedName>
        <fullName evidence="2">Uncharacterized protein</fullName>
    </submittedName>
</protein>
<gene>
    <name evidence="2" type="ORF">AU381_14660</name>
</gene>
<comment type="caution">
    <text evidence="2">The sequence shown here is derived from an EMBL/GenBank/DDBJ whole genome shotgun (WGS) entry which is preliminary data.</text>
</comment>
<feature type="region of interest" description="Disordered" evidence="1">
    <location>
        <begin position="1"/>
        <end position="60"/>
    </location>
</feature>
<organism evidence="2 3">
    <name type="scientific">Sinorhizobium glycinis</name>
    <dbReference type="NCBI Taxonomy" id="1472378"/>
    <lineage>
        <taxon>Bacteria</taxon>
        <taxon>Pseudomonadati</taxon>
        <taxon>Pseudomonadota</taxon>
        <taxon>Alphaproteobacteria</taxon>
        <taxon>Hyphomicrobiales</taxon>
        <taxon>Rhizobiaceae</taxon>
        <taxon>Sinorhizobium/Ensifer group</taxon>
        <taxon>Sinorhizobium</taxon>
    </lineage>
</organism>
<reference evidence="2 3" key="1">
    <citation type="journal article" date="2016" name="Int. J. Syst. Evol. Microbiol.">
        <title>Ensifer glycinis sp. nov., an novel rhizobial species associated with Glycine spp.</title>
        <authorList>
            <person name="Yan H."/>
            <person name="Yan J."/>
            <person name="Sui X.H."/>
            <person name="Wang E.T."/>
            <person name="Chen W.X."/>
            <person name="Zhang X.X."/>
            <person name="Chen W.F."/>
        </authorList>
    </citation>
    <scope>NUCLEOTIDE SEQUENCE [LARGE SCALE GENOMIC DNA]</scope>
    <source>
        <strain evidence="2 3">CCBAU 23380</strain>
    </source>
</reference>
<proteinExistence type="predicted"/>
<keyword evidence="3" id="KW-1185">Reference proteome</keyword>
<dbReference type="EMBL" id="LPUX01000050">
    <property type="protein sequence ID" value="OAP42437.1"/>
    <property type="molecule type" value="Genomic_DNA"/>
</dbReference>
<dbReference type="OrthoDB" id="8392605at2"/>
<evidence type="ECO:0000313" key="2">
    <source>
        <dbReference type="EMBL" id="OAP42437.1"/>
    </source>
</evidence>
<feature type="compositionally biased region" description="Basic and acidic residues" evidence="1">
    <location>
        <begin position="11"/>
        <end position="28"/>
    </location>
</feature>
<dbReference type="AlphaFoldDB" id="A0A178Y4Q1"/>
<evidence type="ECO:0000313" key="3">
    <source>
        <dbReference type="Proteomes" id="UP000094025"/>
    </source>
</evidence>
<accession>A0A178Y4Q1</accession>
<dbReference type="RefSeq" id="WP_064240282.1">
    <property type="nucleotide sequence ID" value="NZ_LPUX01000050.1"/>
</dbReference>
<evidence type="ECO:0000256" key="1">
    <source>
        <dbReference type="SAM" id="MobiDB-lite"/>
    </source>
</evidence>
<name>A0A178Y4Q1_9HYPH</name>
<sequence>MAMKNTNAEPGQKKPEDVHPPAERRENVDEASIAPPVVQPPGTKDSSEKPKVNPVTGGAM</sequence>
<dbReference type="Proteomes" id="UP000094025">
    <property type="component" value="Unassembled WGS sequence"/>
</dbReference>